<dbReference type="PROSITE" id="PS50994">
    <property type="entry name" value="INTEGRASE"/>
    <property type="match status" value="1"/>
</dbReference>
<dbReference type="PANTHER" id="PTHR37984:SF5">
    <property type="entry name" value="PROTEIN NYNRIN-LIKE"/>
    <property type="match status" value="1"/>
</dbReference>
<dbReference type="RefSeq" id="XP_024330147.1">
    <property type="nucleotide sequence ID" value="XM_024476378.1"/>
</dbReference>
<dbReference type="AlphaFoldDB" id="A0A0F9WC39"/>
<dbReference type="InterPro" id="IPR001584">
    <property type="entry name" value="Integrase_cat-core"/>
</dbReference>
<reference evidence="2 3" key="1">
    <citation type="journal article" date="2015" name="Environ. Microbiol.">
        <title>Genome analyses suggest the presence of polyploidy and recent human-driven expansions in eight global populations of the honeybee pathogen Nosema ceranae.</title>
        <authorList>
            <person name="Pelin A."/>
            <person name="Selman M."/>
            <person name="Aris-Brosou S."/>
            <person name="Farinelli L."/>
            <person name="Corradi N."/>
        </authorList>
    </citation>
    <scope>NUCLEOTIDE SEQUENCE [LARGE SCALE GENOMIC DNA]</scope>
    <source>
        <strain evidence="2 3">PA08 1199</strain>
    </source>
</reference>
<dbReference type="GeneID" id="36321331"/>
<evidence type="ECO:0000313" key="2">
    <source>
        <dbReference type="EMBL" id="KKO74405.1"/>
    </source>
</evidence>
<keyword evidence="3" id="KW-1185">Reference proteome</keyword>
<proteinExistence type="predicted"/>
<dbReference type="SUPFAM" id="SSF53098">
    <property type="entry name" value="Ribonuclease H-like"/>
    <property type="match status" value="1"/>
</dbReference>
<evidence type="ECO:0000313" key="3">
    <source>
        <dbReference type="Proteomes" id="UP000034350"/>
    </source>
</evidence>
<gene>
    <name evidence="2" type="ORF">AAJ76_760002229</name>
</gene>
<dbReference type="GO" id="GO:0015074">
    <property type="term" value="P:DNA integration"/>
    <property type="evidence" value="ECO:0007669"/>
    <property type="project" value="InterPro"/>
</dbReference>
<protein>
    <submittedName>
        <fullName evidence="2">Pol</fullName>
    </submittedName>
</protein>
<dbReference type="Gene3D" id="3.30.420.10">
    <property type="entry name" value="Ribonuclease H-like superfamily/Ribonuclease H"/>
    <property type="match status" value="1"/>
</dbReference>
<dbReference type="OrthoDB" id="2195068at2759"/>
<dbReference type="VEuPathDB" id="MicrosporidiaDB:NCER_102190"/>
<dbReference type="InterPro" id="IPR050951">
    <property type="entry name" value="Retrovirus_Pol_polyprotein"/>
</dbReference>
<dbReference type="GO" id="GO:0005634">
    <property type="term" value="C:nucleus"/>
    <property type="evidence" value="ECO:0007669"/>
    <property type="project" value="UniProtKB-ARBA"/>
</dbReference>
<name>A0A0F9WC39_9MICR</name>
<sequence length="280" mass="32934">MYYNIKNYIYIKNIVAEIRETIETCTTWARVKIHNYKNNKRNKIAANKKFERISTDIYGPFNIRDFKNDCVKEMGHILSITDIYTRYTRLYFFERITSNDVIQSLESWIAEFCPPSYVISDNGKQYDNKNMSEFLKTEMIEQILVPEYTPSSNGISERLNKTISFTLTINKGKPIREVVSRTEEVINMNYNRSIGTSPAALCTGNDFYDILSTYKKRTSKQKQETFLINHKVGDWVYKRVFNANKLELQYEPFSRQILEIGQKGFGLNYQTTMDGRMSRT</sequence>
<dbReference type="VEuPathDB" id="MicrosporidiaDB:AAJ76_760002229"/>
<accession>A0A0F9WC39</accession>
<dbReference type="InterPro" id="IPR012337">
    <property type="entry name" value="RNaseH-like_sf"/>
</dbReference>
<dbReference type="PANTHER" id="PTHR37984">
    <property type="entry name" value="PROTEIN CBG26694"/>
    <property type="match status" value="1"/>
</dbReference>
<evidence type="ECO:0000259" key="1">
    <source>
        <dbReference type="PROSITE" id="PS50994"/>
    </source>
</evidence>
<dbReference type="GO" id="GO:0003676">
    <property type="term" value="F:nucleic acid binding"/>
    <property type="evidence" value="ECO:0007669"/>
    <property type="project" value="InterPro"/>
</dbReference>
<dbReference type="VEuPathDB" id="MicrosporidiaDB:G9O61_00g021980"/>
<comment type="caution">
    <text evidence="2">The sequence shown here is derived from an EMBL/GenBank/DDBJ whole genome shotgun (WGS) entry which is preliminary data.</text>
</comment>
<dbReference type="EMBL" id="JPQZ01000075">
    <property type="protein sequence ID" value="KKO74405.1"/>
    <property type="molecule type" value="Genomic_DNA"/>
</dbReference>
<dbReference type="InterPro" id="IPR036397">
    <property type="entry name" value="RNaseH_sf"/>
</dbReference>
<organism evidence="2 3">
    <name type="scientific">Vairimorpha ceranae</name>
    <dbReference type="NCBI Taxonomy" id="40302"/>
    <lineage>
        <taxon>Eukaryota</taxon>
        <taxon>Fungi</taxon>
        <taxon>Fungi incertae sedis</taxon>
        <taxon>Microsporidia</taxon>
        <taxon>Nosematidae</taxon>
        <taxon>Vairimorpha</taxon>
    </lineage>
</organism>
<dbReference type="Proteomes" id="UP000034350">
    <property type="component" value="Unassembled WGS sequence"/>
</dbReference>
<feature type="domain" description="Integrase catalytic" evidence="1">
    <location>
        <begin position="45"/>
        <end position="212"/>
    </location>
</feature>